<evidence type="ECO:0000256" key="6">
    <source>
        <dbReference type="SAM" id="Phobius"/>
    </source>
</evidence>
<evidence type="ECO:0000256" key="4">
    <source>
        <dbReference type="ARBA" id="ARBA00022989"/>
    </source>
</evidence>
<dbReference type="EMBL" id="MN740684">
    <property type="protein sequence ID" value="QHU07388.1"/>
    <property type="molecule type" value="Genomic_DNA"/>
</dbReference>
<evidence type="ECO:0000256" key="3">
    <source>
        <dbReference type="ARBA" id="ARBA00022692"/>
    </source>
</evidence>
<dbReference type="InterPro" id="IPR004307">
    <property type="entry name" value="TspO_MBR"/>
</dbReference>
<keyword evidence="5 6" id="KW-0472">Membrane</keyword>
<dbReference type="Pfam" id="PF03073">
    <property type="entry name" value="TspO_MBR"/>
    <property type="match status" value="1"/>
</dbReference>
<sequence>MYCIGNIVCVNARYKIDIITNIIINLLRFGPLIIGMYIGYLYKDKWSEEYYVNLKKPKYNPPNYVFSIVWPILYLLIGCIYAYSLYDTKCVSTKLSKCGISVRFKDFKYWIIPLIALIFNFIYTPVFFAENGLLNGFIVIIFALVFAILTLIQFIMQTTYGPCGTICPILALGPYIAWLCFATYLAYNIYKLNYEKVVIKNKNI</sequence>
<feature type="transmembrane region" description="Helical" evidence="6">
    <location>
        <begin position="134"/>
        <end position="155"/>
    </location>
</feature>
<reference evidence="7" key="1">
    <citation type="journal article" date="2020" name="Nature">
        <title>Giant virus diversity and host interactions through global metagenomics.</title>
        <authorList>
            <person name="Schulz F."/>
            <person name="Roux S."/>
            <person name="Paez-Espino D."/>
            <person name="Jungbluth S."/>
            <person name="Walsh D.A."/>
            <person name="Denef V.J."/>
            <person name="McMahon K.D."/>
            <person name="Konstantinidis K.T."/>
            <person name="Eloe-Fadrosh E.A."/>
            <person name="Kyrpides N.C."/>
            <person name="Woyke T."/>
        </authorList>
    </citation>
    <scope>NUCLEOTIDE SEQUENCE</scope>
    <source>
        <strain evidence="7">GVMAG-S-1040241-154</strain>
    </source>
</reference>
<organism evidence="7">
    <name type="scientific">viral metagenome</name>
    <dbReference type="NCBI Taxonomy" id="1070528"/>
    <lineage>
        <taxon>unclassified sequences</taxon>
        <taxon>metagenomes</taxon>
        <taxon>organismal metagenomes</taxon>
    </lineage>
</organism>
<keyword evidence="3 6" id="KW-0812">Transmembrane</keyword>
<dbReference type="InterPro" id="IPR038330">
    <property type="entry name" value="TspO/MBR-related_sf"/>
</dbReference>
<dbReference type="AlphaFoldDB" id="A0A6C0JU03"/>
<feature type="transmembrane region" description="Helical" evidence="6">
    <location>
        <begin position="22"/>
        <end position="42"/>
    </location>
</feature>
<evidence type="ECO:0000313" key="7">
    <source>
        <dbReference type="EMBL" id="QHU07388.1"/>
    </source>
</evidence>
<protein>
    <submittedName>
        <fullName evidence="7">Uncharacterized protein</fullName>
    </submittedName>
</protein>
<feature type="transmembrane region" description="Helical" evidence="6">
    <location>
        <begin position="167"/>
        <end position="187"/>
    </location>
</feature>
<dbReference type="Gene3D" id="1.20.1260.100">
    <property type="entry name" value="TspO/MBR protein"/>
    <property type="match status" value="1"/>
</dbReference>
<dbReference type="PANTHER" id="PTHR10057:SF0">
    <property type="entry name" value="TRANSLOCATOR PROTEIN"/>
    <property type="match status" value="1"/>
</dbReference>
<comment type="subcellular location">
    <subcellularLocation>
        <location evidence="1">Membrane</location>
        <topology evidence="1">Multi-pass membrane protein</topology>
    </subcellularLocation>
</comment>
<name>A0A6C0JU03_9ZZZZ</name>
<dbReference type="CDD" id="cd15904">
    <property type="entry name" value="TSPO_MBR"/>
    <property type="match status" value="1"/>
</dbReference>
<evidence type="ECO:0000256" key="5">
    <source>
        <dbReference type="ARBA" id="ARBA00023136"/>
    </source>
</evidence>
<dbReference type="GO" id="GO:0033013">
    <property type="term" value="P:tetrapyrrole metabolic process"/>
    <property type="evidence" value="ECO:0007669"/>
    <property type="project" value="UniProtKB-ARBA"/>
</dbReference>
<proteinExistence type="inferred from homology"/>
<dbReference type="GO" id="GO:0016020">
    <property type="term" value="C:membrane"/>
    <property type="evidence" value="ECO:0007669"/>
    <property type="project" value="UniProtKB-SubCell"/>
</dbReference>
<evidence type="ECO:0000256" key="1">
    <source>
        <dbReference type="ARBA" id="ARBA00004141"/>
    </source>
</evidence>
<accession>A0A6C0JU03</accession>
<dbReference type="PANTHER" id="PTHR10057">
    <property type="entry name" value="PERIPHERAL-TYPE BENZODIAZEPINE RECEPTOR"/>
    <property type="match status" value="1"/>
</dbReference>
<feature type="transmembrane region" description="Helical" evidence="6">
    <location>
        <begin position="62"/>
        <end position="86"/>
    </location>
</feature>
<comment type="similarity">
    <text evidence="2">Belongs to the TspO/BZRP family.</text>
</comment>
<keyword evidence="4 6" id="KW-1133">Transmembrane helix</keyword>
<feature type="transmembrane region" description="Helical" evidence="6">
    <location>
        <begin position="107"/>
        <end position="128"/>
    </location>
</feature>
<evidence type="ECO:0000256" key="2">
    <source>
        <dbReference type="ARBA" id="ARBA00007524"/>
    </source>
</evidence>